<keyword evidence="4" id="KW-1185">Reference proteome</keyword>
<keyword evidence="2" id="KW-0732">Signal</keyword>
<feature type="region of interest" description="Disordered" evidence="1">
    <location>
        <begin position="125"/>
        <end position="189"/>
    </location>
</feature>
<reference evidence="3" key="1">
    <citation type="submission" date="2020-09" db="EMBL/GenBank/DDBJ databases">
        <title>Brevundimonas sp. LVF2 isolated from a puddle in Goettingen, Germany.</title>
        <authorList>
            <person name="Friedrich I."/>
            <person name="Klassen A."/>
            <person name="Hannes N."/>
            <person name="Schneider D."/>
            <person name="Hertel R."/>
            <person name="Daniel R."/>
        </authorList>
    </citation>
    <scope>NUCLEOTIDE SEQUENCE</scope>
    <source>
        <strain evidence="3">LVF2</strain>
    </source>
</reference>
<feature type="compositionally biased region" description="Pro residues" evidence="1">
    <location>
        <begin position="172"/>
        <end position="189"/>
    </location>
</feature>
<protein>
    <recommendedName>
        <fullName evidence="5">Superoxide dismutase</fullName>
    </recommendedName>
</protein>
<proteinExistence type="predicted"/>
<evidence type="ECO:0008006" key="5">
    <source>
        <dbReference type="Google" id="ProtNLM"/>
    </source>
</evidence>
<dbReference type="RefSeq" id="WP_207868835.1">
    <property type="nucleotide sequence ID" value="NZ_CP062222.1"/>
</dbReference>
<feature type="chain" id="PRO_5036894629" description="Superoxide dismutase" evidence="2">
    <location>
        <begin position="25"/>
        <end position="189"/>
    </location>
</feature>
<name>A0A975C043_9CAUL</name>
<feature type="signal peptide" evidence="2">
    <location>
        <begin position="1"/>
        <end position="24"/>
    </location>
</feature>
<feature type="region of interest" description="Disordered" evidence="1">
    <location>
        <begin position="25"/>
        <end position="105"/>
    </location>
</feature>
<evidence type="ECO:0000256" key="1">
    <source>
        <dbReference type="SAM" id="MobiDB-lite"/>
    </source>
</evidence>
<organism evidence="3 4">
    <name type="scientific">Brevundimonas goettingensis</name>
    <dbReference type="NCBI Taxonomy" id="2774190"/>
    <lineage>
        <taxon>Bacteria</taxon>
        <taxon>Pseudomonadati</taxon>
        <taxon>Pseudomonadota</taxon>
        <taxon>Alphaproteobacteria</taxon>
        <taxon>Caulobacterales</taxon>
        <taxon>Caulobacteraceae</taxon>
        <taxon>Brevundimonas</taxon>
    </lineage>
</organism>
<evidence type="ECO:0000256" key="2">
    <source>
        <dbReference type="SAM" id="SignalP"/>
    </source>
</evidence>
<gene>
    <name evidence="3" type="ORF">IFJ75_14200</name>
</gene>
<accession>A0A975C043</accession>
<feature type="compositionally biased region" description="Low complexity" evidence="1">
    <location>
        <begin position="41"/>
        <end position="53"/>
    </location>
</feature>
<evidence type="ECO:0000313" key="4">
    <source>
        <dbReference type="Proteomes" id="UP000663918"/>
    </source>
</evidence>
<evidence type="ECO:0000313" key="3">
    <source>
        <dbReference type="EMBL" id="QTC90419.1"/>
    </source>
</evidence>
<feature type="compositionally biased region" description="Low complexity" evidence="1">
    <location>
        <begin position="153"/>
        <end position="171"/>
    </location>
</feature>
<dbReference type="Proteomes" id="UP000663918">
    <property type="component" value="Chromosome"/>
</dbReference>
<dbReference type="KEGG" id="bgoe:IFJ75_14200"/>
<dbReference type="EMBL" id="CP062222">
    <property type="protein sequence ID" value="QTC90419.1"/>
    <property type="molecule type" value="Genomic_DNA"/>
</dbReference>
<dbReference type="AlphaFoldDB" id="A0A975C043"/>
<sequence>MIRKTALLTGIAGLMLTAAPAAFAQDATQDPAPAPTPAPAAAPATATAPAQQPGTLSLQPGSDVKGSDGAVLGKLEGVRDNAGAQELTVRGTDGQLKGVPLAGLKPEGAGVVVGWTTAEFTAAPAIPGSAPDAASSAAPASTEAPPQPALDSASPEATPSTTETPVTEPTPTETPAPEEPAAPPVQPQA</sequence>
<feature type="compositionally biased region" description="Low complexity" evidence="1">
    <location>
        <begin position="125"/>
        <end position="144"/>
    </location>
</feature>